<organism evidence="2 3">
    <name type="scientific">Loxostege sticticalis</name>
    <name type="common">Beet webworm moth</name>
    <dbReference type="NCBI Taxonomy" id="481309"/>
    <lineage>
        <taxon>Eukaryota</taxon>
        <taxon>Metazoa</taxon>
        <taxon>Ecdysozoa</taxon>
        <taxon>Arthropoda</taxon>
        <taxon>Hexapoda</taxon>
        <taxon>Insecta</taxon>
        <taxon>Pterygota</taxon>
        <taxon>Neoptera</taxon>
        <taxon>Endopterygota</taxon>
        <taxon>Lepidoptera</taxon>
        <taxon>Glossata</taxon>
        <taxon>Ditrysia</taxon>
        <taxon>Pyraloidea</taxon>
        <taxon>Crambidae</taxon>
        <taxon>Pyraustinae</taxon>
        <taxon>Loxostege</taxon>
    </lineage>
</organism>
<feature type="region of interest" description="Disordered" evidence="1">
    <location>
        <begin position="140"/>
        <end position="164"/>
    </location>
</feature>
<evidence type="ECO:0000256" key="1">
    <source>
        <dbReference type="SAM" id="MobiDB-lite"/>
    </source>
</evidence>
<feature type="compositionally biased region" description="Polar residues" evidence="1">
    <location>
        <begin position="212"/>
        <end position="234"/>
    </location>
</feature>
<comment type="caution">
    <text evidence="2">The sequence shown here is derived from an EMBL/GenBank/DDBJ whole genome shotgun (WGS) entry which is preliminary data.</text>
</comment>
<accession>A0ABD0S5Q5</accession>
<evidence type="ECO:0000313" key="3">
    <source>
        <dbReference type="Proteomes" id="UP001549921"/>
    </source>
</evidence>
<proteinExistence type="predicted"/>
<sequence>MRCTFFKISLIDKSKNFGRSLIPGTHCIVNLGINNKTEADVYEIKEDAATNTVAFVNPKVDKPTLREIVYYHMIERPYGGDEGRARYDSEEGPDFDDTMRPFTNSHGFPFMESVEKKILSESPILLQTLKMFQRTRMTTRSIPMTRPSPTPSKEKVKEDVPPKEKEEIIIKDLPQEDEEEVVYEVIYDEEIKEIPTTVASEVSYRNNFKRNLYSSNNRTNNGNQPPGQEQRSNH</sequence>
<protein>
    <submittedName>
        <fullName evidence="2">Uncharacterized protein</fullName>
    </submittedName>
</protein>
<dbReference type="Proteomes" id="UP001549921">
    <property type="component" value="Unassembled WGS sequence"/>
</dbReference>
<name>A0ABD0S5Q5_LOXSC</name>
<dbReference type="EMBL" id="JBEDNZ010000029">
    <property type="protein sequence ID" value="KAL0809400.1"/>
    <property type="molecule type" value="Genomic_DNA"/>
</dbReference>
<gene>
    <name evidence="2" type="ORF">ABMA28_011586</name>
</gene>
<feature type="compositionally biased region" description="Basic and acidic residues" evidence="1">
    <location>
        <begin position="152"/>
        <end position="164"/>
    </location>
</feature>
<reference evidence="2 3" key="1">
    <citation type="submission" date="2024-06" db="EMBL/GenBank/DDBJ databases">
        <title>A chromosome-level genome assembly of beet webworm, Loxostege sticticalis.</title>
        <authorList>
            <person name="Zhang Y."/>
        </authorList>
    </citation>
    <scope>NUCLEOTIDE SEQUENCE [LARGE SCALE GENOMIC DNA]</scope>
    <source>
        <strain evidence="2">AQ028</strain>
        <tissue evidence="2">Male pupae</tissue>
    </source>
</reference>
<evidence type="ECO:0000313" key="2">
    <source>
        <dbReference type="EMBL" id="KAL0809400.1"/>
    </source>
</evidence>
<dbReference type="AlphaFoldDB" id="A0ABD0S5Q5"/>
<feature type="region of interest" description="Disordered" evidence="1">
    <location>
        <begin position="209"/>
        <end position="234"/>
    </location>
</feature>